<dbReference type="STRING" id="195883.A0A482WWM3"/>
<sequence length="479" mass="53489">MMSISVFGRFQANGKIGCDLGYITLTFVVEAMATANAITNWYKMERLKRINQGIGDDDDDDNDDDDDVERINDDDDGFDDDHDDDDYNNENDSLISSEDALLSSAGTLRNFPPMPVTFFTIDKKVEMGQMARLFFPKFGQFLFYLTFCLYLFGDLSIYSAAVSKSLVDVVCRADRNSSLLKANEPCFENSNITQKTAYRLFLSAFLVIFGPFVFFNVQKTKYLQILTSLTRWLAFTAMIALAVRRLLSSAEPHGRPQPVRNAGVLELFGACIYSFMCHHSLPALLTPISPKSNLKRGLAADYLLILLFYLTLVLTGIFAFPDIQQLYTLNFTPEPGDPRYLLFVDYFLALFPVFTLSTSFPVIAVTLRSNLQALLSPSSPYCVRQIIVPALGVIAPVLLAVIVDDVNTLVGFTGSYAGTGIQYLIPAFLLISAKSAVPPELARYRNPYASPFRSNTWLVLVIGWSVICVTFVSINLIKY</sequence>
<keyword evidence="3 8" id="KW-1133">Transmembrane helix</keyword>
<evidence type="ECO:0000256" key="1">
    <source>
        <dbReference type="ARBA" id="ARBA00004141"/>
    </source>
</evidence>
<dbReference type="Pfam" id="PF01490">
    <property type="entry name" value="Aa_trans"/>
    <property type="match status" value="1"/>
</dbReference>
<protein>
    <recommendedName>
        <fullName evidence="9">Amino acid transporter transmembrane domain-containing protein</fullName>
    </recommendedName>
</protein>
<keyword evidence="2 8" id="KW-0812">Transmembrane</keyword>
<dbReference type="InParanoid" id="A0A482WWM3"/>
<feature type="region of interest" description="Disordered" evidence="7">
    <location>
        <begin position="53"/>
        <end position="90"/>
    </location>
</feature>
<dbReference type="PANTHER" id="PTHR16189:SF0">
    <property type="entry name" value="TRANSMEMBRANE PROTEIN 104"/>
    <property type="match status" value="1"/>
</dbReference>
<feature type="transmembrane region" description="Helical" evidence="8">
    <location>
        <begin position="298"/>
        <end position="320"/>
    </location>
</feature>
<evidence type="ECO:0000256" key="5">
    <source>
        <dbReference type="ARBA" id="ARBA00023180"/>
    </source>
</evidence>
<dbReference type="AlphaFoldDB" id="A0A482WWM3"/>
<keyword evidence="4 8" id="KW-0472">Membrane</keyword>
<comment type="subcellular location">
    <subcellularLocation>
        <location evidence="1">Membrane</location>
        <topology evidence="1">Multi-pass membrane protein</topology>
    </subcellularLocation>
</comment>
<comment type="caution">
    <text evidence="10">The sequence shown here is derived from an EMBL/GenBank/DDBJ whole genome shotgun (WGS) entry which is preliminary data.</text>
</comment>
<evidence type="ECO:0000256" key="8">
    <source>
        <dbReference type="SAM" id="Phobius"/>
    </source>
</evidence>
<evidence type="ECO:0000256" key="3">
    <source>
        <dbReference type="ARBA" id="ARBA00022989"/>
    </source>
</evidence>
<proteinExistence type="inferred from homology"/>
<comment type="similarity">
    <text evidence="6">Belongs to the TMEM104 family.</text>
</comment>
<feature type="transmembrane region" description="Helical" evidence="8">
    <location>
        <begin position="20"/>
        <end position="42"/>
    </location>
</feature>
<keyword evidence="11" id="KW-1185">Reference proteome</keyword>
<feature type="transmembrane region" description="Helical" evidence="8">
    <location>
        <begin position="229"/>
        <end position="247"/>
    </location>
</feature>
<feature type="transmembrane region" description="Helical" evidence="8">
    <location>
        <begin position="386"/>
        <end position="403"/>
    </location>
</feature>
<accession>A0A482WWM3</accession>
<feature type="compositionally biased region" description="Acidic residues" evidence="7">
    <location>
        <begin position="55"/>
        <end position="89"/>
    </location>
</feature>
<dbReference type="OrthoDB" id="294541at2759"/>
<dbReference type="Proteomes" id="UP000291343">
    <property type="component" value="Unassembled WGS sequence"/>
</dbReference>
<evidence type="ECO:0000313" key="10">
    <source>
        <dbReference type="EMBL" id="RZF37893.1"/>
    </source>
</evidence>
<keyword evidence="5" id="KW-0325">Glycoprotein</keyword>
<evidence type="ECO:0000256" key="7">
    <source>
        <dbReference type="SAM" id="MobiDB-lite"/>
    </source>
</evidence>
<evidence type="ECO:0000256" key="6">
    <source>
        <dbReference type="ARBA" id="ARBA00038166"/>
    </source>
</evidence>
<gene>
    <name evidence="10" type="ORF">LSTR_LSTR009993</name>
</gene>
<evidence type="ECO:0000259" key="9">
    <source>
        <dbReference type="Pfam" id="PF01490"/>
    </source>
</evidence>
<organism evidence="10 11">
    <name type="scientific">Laodelphax striatellus</name>
    <name type="common">Small brown planthopper</name>
    <name type="synonym">Delphax striatella</name>
    <dbReference type="NCBI Taxonomy" id="195883"/>
    <lineage>
        <taxon>Eukaryota</taxon>
        <taxon>Metazoa</taxon>
        <taxon>Ecdysozoa</taxon>
        <taxon>Arthropoda</taxon>
        <taxon>Hexapoda</taxon>
        <taxon>Insecta</taxon>
        <taxon>Pterygota</taxon>
        <taxon>Neoptera</taxon>
        <taxon>Paraneoptera</taxon>
        <taxon>Hemiptera</taxon>
        <taxon>Auchenorrhyncha</taxon>
        <taxon>Fulgoroidea</taxon>
        <taxon>Delphacidae</taxon>
        <taxon>Criomorphinae</taxon>
        <taxon>Laodelphax</taxon>
    </lineage>
</organism>
<dbReference type="FunCoup" id="A0A482WWM3">
    <property type="interactions" value="94"/>
</dbReference>
<feature type="transmembrane region" description="Helical" evidence="8">
    <location>
        <begin position="340"/>
        <end position="365"/>
    </location>
</feature>
<dbReference type="GO" id="GO:0016020">
    <property type="term" value="C:membrane"/>
    <property type="evidence" value="ECO:0007669"/>
    <property type="project" value="UniProtKB-SubCell"/>
</dbReference>
<evidence type="ECO:0000256" key="4">
    <source>
        <dbReference type="ARBA" id="ARBA00023136"/>
    </source>
</evidence>
<dbReference type="InterPro" id="IPR013057">
    <property type="entry name" value="AA_transpt_TM"/>
</dbReference>
<evidence type="ECO:0000256" key="2">
    <source>
        <dbReference type="ARBA" id="ARBA00022692"/>
    </source>
</evidence>
<dbReference type="PANTHER" id="PTHR16189">
    <property type="entry name" value="TRANSMEMBRANE PROTEIN 104-RELATED"/>
    <property type="match status" value="1"/>
</dbReference>
<evidence type="ECO:0000313" key="11">
    <source>
        <dbReference type="Proteomes" id="UP000291343"/>
    </source>
</evidence>
<name>A0A482WWM3_LAOST</name>
<feature type="transmembrane region" description="Helical" evidence="8">
    <location>
        <begin position="197"/>
        <end position="217"/>
    </location>
</feature>
<reference evidence="10 11" key="1">
    <citation type="journal article" date="2017" name="Gigascience">
        <title>Genome sequence of the small brown planthopper, Laodelphax striatellus.</title>
        <authorList>
            <person name="Zhu J."/>
            <person name="Jiang F."/>
            <person name="Wang X."/>
            <person name="Yang P."/>
            <person name="Bao Y."/>
            <person name="Zhao W."/>
            <person name="Wang W."/>
            <person name="Lu H."/>
            <person name="Wang Q."/>
            <person name="Cui N."/>
            <person name="Li J."/>
            <person name="Chen X."/>
            <person name="Luo L."/>
            <person name="Yu J."/>
            <person name="Kang L."/>
            <person name="Cui F."/>
        </authorList>
    </citation>
    <scope>NUCLEOTIDE SEQUENCE [LARGE SCALE GENOMIC DNA]</scope>
    <source>
        <strain evidence="10">Lst14</strain>
    </source>
</reference>
<feature type="domain" description="Amino acid transporter transmembrane" evidence="9">
    <location>
        <begin position="129"/>
        <end position="436"/>
    </location>
</feature>
<feature type="transmembrane region" description="Helical" evidence="8">
    <location>
        <begin position="141"/>
        <end position="161"/>
    </location>
</feature>
<feature type="transmembrane region" description="Helical" evidence="8">
    <location>
        <begin position="457"/>
        <end position="477"/>
    </location>
</feature>
<feature type="transmembrane region" description="Helical" evidence="8">
    <location>
        <begin position="415"/>
        <end position="437"/>
    </location>
</feature>
<dbReference type="EMBL" id="QKKF02022912">
    <property type="protein sequence ID" value="RZF37893.1"/>
    <property type="molecule type" value="Genomic_DNA"/>
</dbReference>